<evidence type="ECO:0008006" key="8">
    <source>
        <dbReference type="Google" id="ProtNLM"/>
    </source>
</evidence>
<sequence>MGSEAFSLELEEEDFSYAMQLVSSSVLSMSLKCAMDLGVFDIIAKSGPGAKLGPSEIAANLPITNNPDAPSMLDCTLRLLANHSVLSCSVIEENGSDFHRLYGLLPVSMFFVTNKDGVSLCPLMSLTQDNVFLASCDEKCIELLRNCYKAIPENGKVIVMEAVVPIIPETSSAAKSIGQGNAFMMTQHLGGKERY</sequence>
<reference evidence="6" key="1">
    <citation type="submission" date="2020-03" db="EMBL/GenBank/DDBJ databases">
        <title>A high-quality chromosome-level genome assembly of a woody plant with both climbing and erect habits, Rhamnella rubrinervis.</title>
        <authorList>
            <person name="Lu Z."/>
            <person name="Yang Y."/>
            <person name="Zhu X."/>
            <person name="Sun Y."/>
        </authorList>
    </citation>
    <scope>NUCLEOTIDE SEQUENCE</scope>
    <source>
        <strain evidence="6">BYM</strain>
        <tissue evidence="6">Leaf</tissue>
    </source>
</reference>
<dbReference type="GO" id="GO:0032259">
    <property type="term" value="P:methylation"/>
    <property type="evidence" value="ECO:0007669"/>
    <property type="project" value="UniProtKB-KW"/>
</dbReference>
<keyword evidence="3" id="KW-0949">S-adenosyl-L-methionine</keyword>
<proteinExistence type="predicted"/>
<dbReference type="InterPro" id="IPR001077">
    <property type="entry name" value="COMT_C"/>
</dbReference>
<keyword evidence="2" id="KW-0808">Transferase</keyword>
<dbReference type="EMBL" id="VOIH02000012">
    <property type="protein sequence ID" value="KAF3431614.1"/>
    <property type="molecule type" value="Genomic_DNA"/>
</dbReference>
<dbReference type="Gene3D" id="1.10.10.10">
    <property type="entry name" value="Winged helix-like DNA-binding domain superfamily/Winged helix DNA-binding domain"/>
    <property type="match status" value="1"/>
</dbReference>
<dbReference type="OrthoDB" id="1194287at2759"/>
<dbReference type="Gene3D" id="3.40.50.150">
    <property type="entry name" value="Vaccinia Virus protein VP39"/>
    <property type="match status" value="1"/>
</dbReference>
<evidence type="ECO:0000313" key="7">
    <source>
        <dbReference type="Proteomes" id="UP000796880"/>
    </source>
</evidence>
<keyword evidence="1" id="KW-0489">Methyltransferase</keyword>
<dbReference type="SUPFAM" id="SSF53335">
    <property type="entry name" value="S-adenosyl-L-methionine-dependent methyltransferases"/>
    <property type="match status" value="1"/>
</dbReference>
<comment type="caution">
    <text evidence="6">The sequence shown here is derived from an EMBL/GenBank/DDBJ whole genome shotgun (WGS) entry which is preliminary data.</text>
</comment>
<feature type="domain" description="O-methyltransferase C-terminal" evidence="4">
    <location>
        <begin position="136"/>
        <end position="194"/>
    </location>
</feature>
<organism evidence="6 7">
    <name type="scientific">Rhamnella rubrinervis</name>
    <dbReference type="NCBI Taxonomy" id="2594499"/>
    <lineage>
        <taxon>Eukaryota</taxon>
        <taxon>Viridiplantae</taxon>
        <taxon>Streptophyta</taxon>
        <taxon>Embryophyta</taxon>
        <taxon>Tracheophyta</taxon>
        <taxon>Spermatophyta</taxon>
        <taxon>Magnoliopsida</taxon>
        <taxon>eudicotyledons</taxon>
        <taxon>Gunneridae</taxon>
        <taxon>Pentapetalae</taxon>
        <taxon>rosids</taxon>
        <taxon>fabids</taxon>
        <taxon>Rosales</taxon>
        <taxon>Rhamnaceae</taxon>
        <taxon>rhamnoid group</taxon>
        <taxon>Rhamneae</taxon>
        <taxon>Rhamnella</taxon>
    </lineage>
</organism>
<dbReference type="SUPFAM" id="SSF46785">
    <property type="entry name" value="Winged helix' DNA-binding domain"/>
    <property type="match status" value="1"/>
</dbReference>
<accession>A0A8K0DP49</accession>
<dbReference type="InterPro" id="IPR029063">
    <property type="entry name" value="SAM-dependent_MTases_sf"/>
</dbReference>
<gene>
    <name evidence="6" type="ORF">FNV43_RR26345</name>
</gene>
<dbReference type="AlphaFoldDB" id="A0A8K0DP49"/>
<dbReference type="GO" id="GO:0046983">
    <property type="term" value="F:protein dimerization activity"/>
    <property type="evidence" value="ECO:0007669"/>
    <property type="project" value="InterPro"/>
</dbReference>
<dbReference type="Pfam" id="PF00891">
    <property type="entry name" value="Methyltransf_2"/>
    <property type="match status" value="1"/>
</dbReference>
<evidence type="ECO:0000313" key="6">
    <source>
        <dbReference type="EMBL" id="KAF3431614.1"/>
    </source>
</evidence>
<dbReference type="InterPro" id="IPR016461">
    <property type="entry name" value="COMT-like"/>
</dbReference>
<evidence type="ECO:0000256" key="2">
    <source>
        <dbReference type="ARBA" id="ARBA00022679"/>
    </source>
</evidence>
<dbReference type="Proteomes" id="UP000796880">
    <property type="component" value="Unassembled WGS sequence"/>
</dbReference>
<evidence type="ECO:0000259" key="4">
    <source>
        <dbReference type="Pfam" id="PF00891"/>
    </source>
</evidence>
<feature type="domain" description="O-methyltransferase dimerisation" evidence="5">
    <location>
        <begin position="19"/>
        <end position="113"/>
    </location>
</feature>
<keyword evidence="7" id="KW-1185">Reference proteome</keyword>
<dbReference type="GO" id="GO:0008171">
    <property type="term" value="F:O-methyltransferase activity"/>
    <property type="evidence" value="ECO:0007669"/>
    <property type="project" value="InterPro"/>
</dbReference>
<dbReference type="Pfam" id="PF08100">
    <property type="entry name" value="Dimerisation"/>
    <property type="match status" value="1"/>
</dbReference>
<evidence type="ECO:0000256" key="1">
    <source>
        <dbReference type="ARBA" id="ARBA00022603"/>
    </source>
</evidence>
<dbReference type="PANTHER" id="PTHR11746">
    <property type="entry name" value="O-METHYLTRANSFERASE"/>
    <property type="match status" value="1"/>
</dbReference>
<name>A0A8K0DP49_9ROSA</name>
<dbReference type="InterPro" id="IPR036388">
    <property type="entry name" value="WH-like_DNA-bd_sf"/>
</dbReference>
<evidence type="ECO:0000256" key="3">
    <source>
        <dbReference type="ARBA" id="ARBA00022691"/>
    </source>
</evidence>
<evidence type="ECO:0000259" key="5">
    <source>
        <dbReference type="Pfam" id="PF08100"/>
    </source>
</evidence>
<dbReference type="InterPro" id="IPR012967">
    <property type="entry name" value="COMT_dimerisation"/>
</dbReference>
<dbReference type="FunFam" id="1.10.10.10:FF:000357">
    <property type="entry name" value="Caffeic acid 3-O-methyltransferase"/>
    <property type="match status" value="1"/>
</dbReference>
<protein>
    <recommendedName>
        <fullName evidence="8">Plant methyltransferase dimerisation domain-containing protein</fullName>
    </recommendedName>
</protein>
<dbReference type="InterPro" id="IPR036390">
    <property type="entry name" value="WH_DNA-bd_sf"/>
</dbReference>